<evidence type="ECO:0000259" key="2">
    <source>
        <dbReference type="Pfam" id="PF13102"/>
    </source>
</evidence>
<dbReference type="GO" id="GO:0003677">
    <property type="term" value="F:DNA binding"/>
    <property type="evidence" value="ECO:0007669"/>
    <property type="project" value="UniProtKB-KW"/>
</dbReference>
<dbReference type="RefSeq" id="WP_260170983.1">
    <property type="nucleotide sequence ID" value="NZ_JACHCA010000018.1"/>
</dbReference>
<comment type="caution">
    <text evidence="4">The sequence shown here is derived from an EMBL/GenBank/DDBJ whole genome shotgun (WGS) entry which is preliminary data.</text>
</comment>
<dbReference type="InterPro" id="IPR010998">
    <property type="entry name" value="Integrase_recombinase_N"/>
</dbReference>
<feature type="domain" description="Phage integrase SAM-like" evidence="2">
    <location>
        <begin position="111"/>
        <end position="210"/>
    </location>
</feature>
<dbReference type="InterPro" id="IPR035386">
    <property type="entry name" value="Arm-DNA-bind_5"/>
</dbReference>
<evidence type="ECO:0008006" key="6">
    <source>
        <dbReference type="Google" id="ProtNLM"/>
    </source>
</evidence>
<dbReference type="AlphaFoldDB" id="A0A841JQA4"/>
<gene>
    <name evidence="4" type="ORF">HDF22_005074</name>
</gene>
<proteinExistence type="predicted"/>
<evidence type="ECO:0000313" key="4">
    <source>
        <dbReference type="EMBL" id="MBB6130928.1"/>
    </source>
</evidence>
<evidence type="ECO:0000313" key="5">
    <source>
        <dbReference type="Proteomes" id="UP000548326"/>
    </source>
</evidence>
<dbReference type="InterPro" id="IPR025269">
    <property type="entry name" value="SAM-like_dom"/>
</dbReference>
<reference evidence="4 5" key="1">
    <citation type="submission" date="2020-08" db="EMBL/GenBank/DDBJ databases">
        <title>Genomic Encyclopedia of Type Strains, Phase IV (KMG-V): Genome sequencing to study the core and pangenomes of soil and plant-associated prokaryotes.</title>
        <authorList>
            <person name="Whitman W."/>
        </authorList>
    </citation>
    <scope>NUCLEOTIDE SEQUENCE [LARGE SCALE GENOMIC DNA]</scope>
    <source>
        <strain evidence="4 5">MP601</strain>
    </source>
</reference>
<dbReference type="Pfam" id="PF13102">
    <property type="entry name" value="Phage_int_SAM_5"/>
    <property type="match status" value="1"/>
</dbReference>
<evidence type="ECO:0000256" key="1">
    <source>
        <dbReference type="ARBA" id="ARBA00023125"/>
    </source>
</evidence>
<dbReference type="Pfam" id="PF17293">
    <property type="entry name" value="Arm-DNA-bind_5"/>
    <property type="match status" value="1"/>
</dbReference>
<organism evidence="4 5">
    <name type="scientific">Mucilaginibacter lappiensis</name>
    <dbReference type="NCBI Taxonomy" id="354630"/>
    <lineage>
        <taxon>Bacteria</taxon>
        <taxon>Pseudomonadati</taxon>
        <taxon>Bacteroidota</taxon>
        <taxon>Sphingobacteriia</taxon>
        <taxon>Sphingobacteriales</taxon>
        <taxon>Sphingobacteriaceae</taxon>
        <taxon>Mucilaginibacter</taxon>
    </lineage>
</organism>
<accession>A0A841JQA4</accession>
<feature type="domain" description="Arm DNA-binding" evidence="3">
    <location>
        <begin position="10"/>
        <end position="96"/>
    </location>
</feature>
<dbReference type="EMBL" id="JACHCA010000018">
    <property type="protein sequence ID" value="MBB6130928.1"/>
    <property type="molecule type" value="Genomic_DNA"/>
</dbReference>
<sequence>MSEKSTGFLFYLKKPKNYNTGALPIYFRITVNGDVRELSIKRLCEPSRWNQDAGRASGTKEEARQLNNHLDTIYLKAQEAKRTLLADGKSVTALAIKNILYGKTDEGKSIIGVFKEHNERMESLVGHEFSPRTLQRYKTTLTHTISFIQWKFNKPDADIRLLDYEFINDFGFWLKSFQKCNHNSSMKYLANLKKIVLHCVRSKWLPGDPF</sequence>
<evidence type="ECO:0000259" key="3">
    <source>
        <dbReference type="Pfam" id="PF17293"/>
    </source>
</evidence>
<protein>
    <recommendedName>
        <fullName evidence="6">Phage integrase SAM-like domain-containing protein</fullName>
    </recommendedName>
</protein>
<dbReference type="Gene3D" id="1.10.150.130">
    <property type="match status" value="1"/>
</dbReference>
<keyword evidence="1" id="KW-0238">DNA-binding</keyword>
<dbReference type="Proteomes" id="UP000548326">
    <property type="component" value="Unassembled WGS sequence"/>
</dbReference>
<name>A0A841JQA4_9SPHI</name>